<keyword evidence="4" id="KW-1185">Reference proteome</keyword>
<sequence>MEENNKVDVLSKKRPTVNELKTEVIRLRKDLDKSNAGLNHYKYIYEKVSSEQKNLIDKCSKLVTSNNFLEANNKALKNSIASLEINLAKAKKDCEELKAKNQYNSSAFVIAAIIALGAIITMILRLV</sequence>
<dbReference type="EMBL" id="MZ130479">
    <property type="protein sequence ID" value="QWM89519.1"/>
    <property type="molecule type" value="Genomic_DNA"/>
</dbReference>
<organism evidence="3 4">
    <name type="scientific">uncultured phage cr36_1</name>
    <dbReference type="NCBI Taxonomy" id="2986397"/>
    <lineage>
        <taxon>Viruses</taxon>
        <taxon>Duplodnaviria</taxon>
        <taxon>Heunggongvirae</taxon>
        <taxon>Uroviricota</taxon>
        <taxon>Caudoviricetes</taxon>
        <taxon>Crassvirales</taxon>
        <taxon>Intestiviridae</taxon>
        <taxon>Churivirinae</taxon>
        <taxon>Jahgtovirus</taxon>
        <taxon>Jahgtovirus gastrointestinalis</taxon>
    </lineage>
</organism>
<name>A0AAE7RWT7_9CAUD</name>
<keyword evidence="2" id="KW-0812">Transmembrane</keyword>
<keyword evidence="2" id="KW-0472">Membrane</keyword>
<evidence type="ECO:0000313" key="3">
    <source>
        <dbReference type="EMBL" id="QWM89519.1"/>
    </source>
</evidence>
<gene>
    <name evidence="3" type="primary">gp_16203</name>
</gene>
<keyword evidence="1" id="KW-0175">Coiled coil</keyword>
<feature type="transmembrane region" description="Helical" evidence="2">
    <location>
        <begin position="107"/>
        <end position="126"/>
    </location>
</feature>
<dbReference type="RefSeq" id="YP_010359091.1">
    <property type="nucleotide sequence ID" value="NC_062769.1"/>
</dbReference>
<evidence type="ECO:0000256" key="2">
    <source>
        <dbReference type="SAM" id="Phobius"/>
    </source>
</evidence>
<proteinExistence type="predicted"/>
<keyword evidence="2" id="KW-1133">Transmembrane helix</keyword>
<reference evidence="3 4" key="1">
    <citation type="submission" date="2021-04" db="EMBL/GenBank/DDBJ databases">
        <authorList>
            <person name="Shkoporov A.N."/>
            <person name="Stockdale S.R."/>
            <person name="Guerin E."/>
            <person name="Ross R.P."/>
            <person name="Hill C."/>
        </authorList>
    </citation>
    <scope>NUCLEOTIDE SEQUENCE [LARGE SCALE GENOMIC DNA]</scope>
    <source>
        <strain evidence="4">cr36_1</strain>
    </source>
</reference>
<dbReference type="GeneID" id="75691007"/>
<accession>A0AAE7RWT7</accession>
<evidence type="ECO:0000256" key="1">
    <source>
        <dbReference type="SAM" id="Coils"/>
    </source>
</evidence>
<evidence type="ECO:0000313" key="4">
    <source>
        <dbReference type="Proteomes" id="UP000827426"/>
    </source>
</evidence>
<feature type="coiled-coil region" evidence="1">
    <location>
        <begin position="66"/>
        <end position="100"/>
    </location>
</feature>
<protein>
    <submittedName>
        <fullName evidence="3">Glycoprotein</fullName>
    </submittedName>
</protein>
<dbReference type="KEGG" id="vg:75691007"/>
<dbReference type="Proteomes" id="UP000827426">
    <property type="component" value="Segment"/>
</dbReference>